<gene>
    <name evidence="1" type="ORF">FB461_0009</name>
</gene>
<protein>
    <submittedName>
        <fullName evidence="1">Uncharacterized protein</fullName>
    </submittedName>
</protein>
<evidence type="ECO:0000313" key="2">
    <source>
        <dbReference type="Proteomes" id="UP000315389"/>
    </source>
</evidence>
<dbReference type="AlphaFoldDB" id="A0A542ZTJ9"/>
<sequence>MTTTTHAAGALTHILITAAEHEVLVAGFTFDRKILTIDVNGDRYDAERLADALECLRAPDETSILDLKTLRWIGTVACVDVRIEVVE</sequence>
<dbReference type="EMBL" id="VFOS01000001">
    <property type="protein sequence ID" value="TQL63550.1"/>
    <property type="molecule type" value="Genomic_DNA"/>
</dbReference>
<proteinExistence type="predicted"/>
<keyword evidence="2" id="KW-1185">Reference proteome</keyword>
<dbReference type="Proteomes" id="UP000315389">
    <property type="component" value="Unassembled WGS sequence"/>
</dbReference>
<organism evidence="1 2">
    <name type="scientific">Rarobacter faecitabidus</name>
    <dbReference type="NCBI Taxonomy" id="13243"/>
    <lineage>
        <taxon>Bacteria</taxon>
        <taxon>Bacillati</taxon>
        <taxon>Actinomycetota</taxon>
        <taxon>Actinomycetes</taxon>
        <taxon>Micrococcales</taxon>
        <taxon>Rarobacteraceae</taxon>
        <taxon>Rarobacter</taxon>
    </lineage>
</organism>
<accession>A0A542ZTJ9</accession>
<name>A0A542ZTJ9_RARFA</name>
<dbReference type="RefSeq" id="WP_142117803.1">
    <property type="nucleotide sequence ID" value="NZ_BAAASV010000002.1"/>
</dbReference>
<evidence type="ECO:0000313" key="1">
    <source>
        <dbReference type="EMBL" id="TQL63550.1"/>
    </source>
</evidence>
<reference evidence="1 2" key="1">
    <citation type="submission" date="2019-06" db="EMBL/GenBank/DDBJ databases">
        <title>Sequencing the genomes of 1000 actinobacteria strains.</title>
        <authorList>
            <person name="Klenk H.-P."/>
        </authorList>
    </citation>
    <scope>NUCLEOTIDE SEQUENCE [LARGE SCALE GENOMIC DNA]</scope>
    <source>
        <strain evidence="1 2">DSM 4813</strain>
    </source>
</reference>
<comment type="caution">
    <text evidence="1">The sequence shown here is derived from an EMBL/GenBank/DDBJ whole genome shotgun (WGS) entry which is preliminary data.</text>
</comment>